<organism evidence="2 3">
    <name type="scientific">Enterococcus faecium (strain ATCC BAA-472 / TX0016 / DO)</name>
    <dbReference type="NCBI Taxonomy" id="333849"/>
    <lineage>
        <taxon>Bacteria</taxon>
        <taxon>Bacillati</taxon>
        <taxon>Bacillota</taxon>
        <taxon>Bacilli</taxon>
        <taxon>Lactobacillales</taxon>
        <taxon>Enterococcaceae</taxon>
        <taxon>Enterococcus</taxon>
    </lineage>
</organism>
<dbReference type="HOGENOM" id="CLU_3167687_0_0_9"/>
<reference evidence="2 3" key="1">
    <citation type="journal article" date="2012" name="BMC Microbiol.">
        <title>Complete genome sequence of Enterococcus faecium strain TX16 and comparative genomic analysis of Enterococcus faecium genomes.</title>
        <authorList>
            <person name="Qin X."/>
            <person name="Galloway-Pena J.R."/>
            <person name="Sillanpaa J."/>
            <person name="Hyeob Roh J."/>
            <person name="Nallapareddy S.R."/>
            <person name="Chowdhury S."/>
            <person name="Bourgogne A."/>
            <person name="Choudhury T."/>
            <person name="Munzy D.M."/>
            <person name="Buhay C.J."/>
            <person name="Ding Y."/>
            <person name="Dugan-Rocha S."/>
            <person name="Liu W."/>
            <person name="Kovar C."/>
            <person name="Sodergren E."/>
            <person name="Highlander S."/>
            <person name="Petrosino J.F."/>
            <person name="Worley K.C."/>
            <person name="Gibbs R.A."/>
            <person name="Weinstock G.M."/>
            <person name="Murray B.E."/>
        </authorList>
    </citation>
    <scope>NUCLEOTIDE SEQUENCE [LARGE SCALE GENOMIC DNA]</scope>
    <source>
        <strain evidence="3">ATCC BAA-472 / TX0016 / DO</strain>
    </source>
</reference>
<dbReference type="Proteomes" id="UP000005269">
    <property type="component" value="Chromosome"/>
</dbReference>
<keyword evidence="3" id="KW-1185">Reference proteome</keyword>
<dbReference type="InterPro" id="IPR045865">
    <property type="entry name" value="ACT-like_dom_sf"/>
</dbReference>
<evidence type="ECO:0000313" key="2">
    <source>
        <dbReference type="EMBL" id="AFK58196.1"/>
    </source>
</evidence>
<protein>
    <submittedName>
        <fullName evidence="2">ABC superfamily ATP binding cassette transporter, ABC protein</fullName>
        <ecNumber evidence="2">3.6.3.-</ecNumber>
    </submittedName>
</protein>
<dbReference type="EC" id="3.6.3.-" evidence="2"/>
<name>I3TZK8_ENTFD</name>
<gene>
    <name evidence="2" type="ORF">HMPREF0351_10572</name>
</gene>
<evidence type="ECO:0000313" key="3">
    <source>
        <dbReference type="Proteomes" id="UP000005269"/>
    </source>
</evidence>
<sequence length="47" mass="5182">MYGKIKQVKEGSFGSLTVLMTGETKELDQAEVFIKEQGVGIEVIHRG</sequence>
<dbReference type="EMBL" id="CP003583">
    <property type="protein sequence ID" value="AFK58196.1"/>
    <property type="molecule type" value="Genomic_DNA"/>
</dbReference>
<keyword evidence="2" id="KW-0378">Hydrolase</keyword>
<accession>I3TZK8</accession>
<dbReference type="Gene3D" id="3.30.70.260">
    <property type="match status" value="1"/>
</dbReference>
<evidence type="ECO:0000259" key="1">
    <source>
        <dbReference type="Pfam" id="PF09383"/>
    </source>
</evidence>
<dbReference type="KEGG" id="efu:HMPREF0351_10572"/>
<proteinExistence type="predicted"/>
<dbReference type="AlphaFoldDB" id="I3TZK8"/>
<dbReference type="InterPro" id="IPR018449">
    <property type="entry name" value="NIL_domain"/>
</dbReference>
<dbReference type="SUPFAM" id="SSF55021">
    <property type="entry name" value="ACT-like"/>
    <property type="match status" value="1"/>
</dbReference>
<feature type="domain" description="NIL" evidence="1">
    <location>
        <begin position="2"/>
        <end position="43"/>
    </location>
</feature>
<dbReference type="Pfam" id="PF09383">
    <property type="entry name" value="NIL"/>
    <property type="match status" value="1"/>
</dbReference>
<dbReference type="GO" id="GO:0016787">
    <property type="term" value="F:hydrolase activity"/>
    <property type="evidence" value="ECO:0007669"/>
    <property type="project" value="UniProtKB-KW"/>
</dbReference>